<evidence type="ECO:0000256" key="1">
    <source>
        <dbReference type="SAM" id="MobiDB-lite"/>
    </source>
</evidence>
<proteinExistence type="predicted"/>
<feature type="region of interest" description="Disordered" evidence="1">
    <location>
        <begin position="208"/>
        <end position="255"/>
    </location>
</feature>
<dbReference type="EMBL" id="OZ020113">
    <property type="protein sequence ID" value="CAK9265916.1"/>
    <property type="molecule type" value="Genomic_DNA"/>
</dbReference>
<gene>
    <name evidence="2" type="ORF">CSSPJE1EN1_LOCUS11394</name>
</gene>
<name>A0ABP0WJ67_9BRYO</name>
<keyword evidence="3" id="KW-1185">Reference proteome</keyword>
<protein>
    <submittedName>
        <fullName evidence="2">Uncharacterized protein</fullName>
    </submittedName>
</protein>
<evidence type="ECO:0000313" key="2">
    <source>
        <dbReference type="EMBL" id="CAK9265916.1"/>
    </source>
</evidence>
<accession>A0ABP0WJ67</accession>
<organism evidence="2 3">
    <name type="scientific">Sphagnum jensenii</name>
    <dbReference type="NCBI Taxonomy" id="128206"/>
    <lineage>
        <taxon>Eukaryota</taxon>
        <taxon>Viridiplantae</taxon>
        <taxon>Streptophyta</taxon>
        <taxon>Embryophyta</taxon>
        <taxon>Bryophyta</taxon>
        <taxon>Sphagnophytina</taxon>
        <taxon>Sphagnopsida</taxon>
        <taxon>Sphagnales</taxon>
        <taxon>Sphagnaceae</taxon>
        <taxon>Sphagnum</taxon>
    </lineage>
</organism>
<dbReference type="Proteomes" id="UP001497444">
    <property type="component" value="Chromosome 18"/>
</dbReference>
<evidence type="ECO:0000313" key="3">
    <source>
        <dbReference type="Proteomes" id="UP001497444"/>
    </source>
</evidence>
<sequence length="336" mass="38600">MAVPALIRWEVPIGIHGFQKDFPCQKSSPLVALTVPCSSRWCSWMRRIWGGFWREASQVLKRRYRKYPRIGHLDICRPSYGQKKGRESNWQFDSRPLKVGNRPLPEVRIGSAIRRSKDLDEGYNFGSDLVAIQARSRELWRFKVPGVPPGRFRDNSGLHFGSPENLCHLGVVPTTWRREYYREYGGGILPSQGCEQVVKLTSWVRMAPKKNRKQPQDSVMEEPVDDQVAPPESMGEEPMPREDRDEPKSEEERSSVLFTPAQLEVLLKMGRPDFGEWVAAPKREPPRVKGFNRPSPGTSMVPATARLWMLGLRRWMITYMPPKLNGIPPWSLPNPT</sequence>
<feature type="compositionally biased region" description="Basic and acidic residues" evidence="1">
    <location>
        <begin position="238"/>
        <end position="254"/>
    </location>
</feature>
<reference evidence="2" key="1">
    <citation type="submission" date="2024-02" db="EMBL/GenBank/DDBJ databases">
        <authorList>
            <consortium name="ELIXIR-Norway"/>
            <consortium name="Elixir Norway"/>
        </authorList>
    </citation>
    <scope>NUCLEOTIDE SEQUENCE</scope>
</reference>